<dbReference type="EMBL" id="JACHXZ010000004">
    <property type="protein sequence ID" value="MBB3169694.1"/>
    <property type="molecule type" value="Genomic_DNA"/>
</dbReference>
<dbReference type="InterPro" id="IPR023214">
    <property type="entry name" value="HAD_sf"/>
</dbReference>
<dbReference type="NCBIfam" id="TIGR01509">
    <property type="entry name" value="HAD-SF-IA-v3"/>
    <property type="match status" value="1"/>
</dbReference>
<accession>A0A839UND9</accession>
<dbReference type="PRINTS" id="PR00413">
    <property type="entry name" value="HADHALOGNASE"/>
</dbReference>
<dbReference type="InterPro" id="IPR051540">
    <property type="entry name" value="S-2-haloacid_dehalogenase"/>
</dbReference>
<dbReference type="SUPFAM" id="SSF56784">
    <property type="entry name" value="HAD-like"/>
    <property type="match status" value="1"/>
</dbReference>
<evidence type="ECO:0000256" key="1">
    <source>
        <dbReference type="ARBA" id="ARBA00022801"/>
    </source>
</evidence>
<dbReference type="Gene3D" id="1.20.120.1600">
    <property type="match status" value="1"/>
</dbReference>
<dbReference type="GO" id="GO:0016787">
    <property type="term" value="F:hydrolase activity"/>
    <property type="evidence" value="ECO:0007669"/>
    <property type="project" value="UniProtKB-KW"/>
</dbReference>
<comment type="caution">
    <text evidence="2">The sequence shown here is derived from an EMBL/GenBank/DDBJ whole genome shotgun (WGS) entry which is preliminary data.</text>
</comment>
<organism evidence="2 3">
    <name type="scientific">Simiduia aestuariiviva</name>
    <dbReference type="NCBI Taxonomy" id="1510459"/>
    <lineage>
        <taxon>Bacteria</taxon>
        <taxon>Pseudomonadati</taxon>
        <taxon>Pseudomonadota</taxon>
        <taxon>Gammaproteobacteria</taxon>
        <taxon>Cellvibrionales</taxon>
        <taxon>Cellvibrionaceae</taxon>
        <taxon>Simiduia</taxon>
    </lineage>
</organism>
<dbReference type="PANTHER" id="PTHR43316">
    <property type="entry name" value="HYDROLASE, HALOACID DELAHOGENASE-RELATED"/>
    <property type="match status" value="1"/>
</dbReference>
<evidence type="ECO:0000313" key="2">
    <source>
        <dbReference type="EMBL" id="MBB3169694.1"/>
    </source>
</evidence>
<dbReference type="InterPro" id="IPR036412">
    <property type="entry name" value="HAD-like_sf"/>
</dbReference>
<dbReference type="RefSeq" id="WP_183911190.1">
    <property type="nucleotide sequence ID" value="NZ_JACHXZ010000004.1"/>
</dbReference>
<gene>
    <name evidence="2" type="ORF">FHS30_002907</name>
</gene>
<dbReference type="SFLD" id="SFLDS00003">
    <property type="entry name" value="Haloacid_Dehalogenase"/>
    <property type="match status" value="1"/>
</dbReference>
<protein>
    <submittedName>
        <fullName evidence="2">Putative hydrolase of the HAD superfamily</fullName>
    </submittedName>
</protein>
<dbReference type="PANTHER" id="PTHR43316:SF8">
    <property type="entry name" value="HAD FAMILY HYDROLASE"/>
    <property type="match status" value="1"/>
</dbReference>
<dbReference type="Gene3D" id="3.40.50.1000">
    <property type="entry name" value="HAD superfamily/HAD-like"/>
    <property type="match status" value="1"/>
</dbReference>
<dbReference type="AlphaFoldDB" id="A0A839UND9"/>
<reference evidence="2 3" key="1">
    <citation type="submission" date="2020-08" db="EMBL/GenBank/DDBJ databases">
        <title>Genomic Encyclopedia of Type Strains, Phase III (KMG-III): the genomes of soil and plant-associated and newly described type strains.</title>
        <authorList>
            <person name="Whitman W."/>
        </authorList>
    </citation>
    <scope>NUCLEOTIDE SEQUENCE [LARGE SCALE GENOMIC DNA]</scope>
    <source>
        <strain evidence="2 3">CECT 8571</strain>
    </source>
</reference>
<dbReference type="Pfam" id="PF00702">
    <property type="entry name" value="Hydrolase"/>
    <property type="match status" value="1"/>
</dbReference>
<name>A0A839UND9_9GAMM</name>
<dbReference type="NCBIfam" id="TIGR01549">
    <property type="entry name" value="HAD-SF-IA-v1"/>
    <property type="match status" value="1"/>
</dbReference>
<dbReference type="SFLD" id="SFLDG01129">
    <property type="entry name" value="C1.5:_HAD__Beta-PGM__Phosphata"/>
    <property type="match status" value="1"/>
</dbReference>
<dbReference type="InterPro" id="IPR006439">
    <property type="entry name" value="HAD-SF_hydro_IA"/>
</dbReference>
<keyword evidence="1 2" id="KW-0378">Hydrolase</keyword>
<keyword evidence="3" id="KW-1185">Reference proteome</keyword>
<sequence>MTRAIKLISFDLDNTLWDVEPVIQSAEATTQAWLEEFCPKLVTRFSAEQLRQARLEYWSNHPEFRHLITRVRRDSLRIKLIEAGYCLHQAIELADMAMDVFMDARHQVTYFEHALTTLNQLAPHFKLAAISNGNASPKRLGLHQFSFHLSAEDVGAAKPSPEPFELAMAMAAVKPSEMIHIGDCPKDDIAAAASLGIKTIWFNPKRAPWPRAEVQPDATVHNLSELSLVIDTLGRPSPLQAQSA</sequence>
<dbReference type="Proteomes" id="UP000559987">
    <property type="component" value="Unassembled WGS sequence"/>
</dbReference>
<evidence type="ECO:0000313" key="3">
    <source>
        <dbReference type="Proteomes" id="UP000559987"/>
    </source>
</evidence>
<proteinExistence type="predicted"/>